<dbReference type="RefSeq" id="WP_039694624.1">
    <property type="nucleotide sequence ID" value="NZ_FNUH01000003.1"/>
</dbReference>
<dbReference type="EMBL" id="CCBC010000182">
    <property type="protein sequence ID" value="CDO18380.1"/>
    <property type="molecule type" value="Genomic_DNA"/>
</dbReference>
<proteinExistence type="predicted"/>
<keyword evidence="2" id="KW-0812">Transmembrane</keyword>
<protein>
    <submittedName>
        <fullName evidence="3">Uncharacterized protein</fullName>
    </submittedName>
</protein>
<evidence type="ECO:0000313" key="6">
    <source>
        <dbReference type="Proteomes" id="UP000182764"/>
    </source>
</evidence>
<feature type="compositionally biased region" description="Basic and acidic residues" evidence="1">
    <location>
        <begin position="182"/>
        <end position="204"/>
    </location>
</feature>
<evidence type="ECO:0000313" key="4">
    <source>
        <dbReference type="EMBL" id="SEM08106.1"/>
    </source>
</evidence>
<feature type="compositionally biased region" description="Polar residues" evidence="1">
    <location>
        <begin position="205"/>
        <end position="215"/>
    </location>
</feature>
<dbReference type="AlphaFoldDB" id="A0A060RI23"/>
<dbReference type="Proteomes" id="UP000027584">
    <property type="component" value="Unassembled WGS sequence"/>
</dbReference>
<reference evidence="4 6" key="3">
    <citation type="submission" date="2016-10" db="EMBL/GenBank/DDBJ databases">
        <authorList>
            <person name="de Groot N.N."/>
        </authorList>
    </citation>
    <scope>NUCLEOTIDE SEQUENCE [LARGE SCALE GENOMIC DNA]</scope>
    <source>
        <strain evidence="4 6">VTM1R29</strain>
    </source>
</reference>
<keyword evidence="2" id="KW-1133">Transmembrane helix</keyword>
<keyword evidence="2" id="KW-0472">Membrane</keyword>
<dbReference type="Proteomes" id="UP000182764">
    <property type="component" value="Unassembled WGS sequence"/>
</dbReference>
<organism evidence="3 5">
    <name type="scientific">Streptococcus gallolyticus</name>
    <dbReference type="NCBI Taxonomy" id="315405"/>
    <lineage>
        <taxon>Bacteria</taxon>
        <taxon>Bacillati</taxon>
        <taxon>Bacillota</taxon>
        <taxon>Bacilli</taxon>
        <taxon>Lactobacillales</taxon>
        <taxon>Streptococcaceae</taxon>
        <taxon>Streptococcus</taxon>
    </lineage>
</organism>
<name>A0A060RI23_9STRE</name>
<accession>A0A060RI23</accession>
<feature type="region of interest" description="Disordered" evidence="1">
    <location>
        <begin position="182"/>
        <end position="215"/>
    </location>
</feature>
<reference evidence="3 5" key="1">
    <citation type="submission" date="2014-02" db="EMBL/GenBank/DDBJ databases">
        <authorList>
            <person name="Manrique M."/>
        </authorList>
    </citation>
    <scope>NUCLEOTIDE SEQUENCE [LARGE SCALE GENOMIC DNA]</scope>
    <source>
        <strain evidence="3 5">LMG17956</strain>
    </source>
</reference>
<reference evidence="3 5" key="2">
    <citation type="submission" date="2014-05" db="EMBL/GenBank/DDBJ databases">
        <title>Genome sequence of Streptococcus gallolyticus.</title>
        <authorList>
            <person name="Del Campo R."/>
        </authorList>
    </citation>
    <scope>NUCLEOTIDE SEQUENCE [LARGE SCALE GENOMIC DNA]</scope>
    <source>
        <strain evidence="3 5">LMG17956</strain>
    </source>
</reference>
<dbReference type="EMBL" id="FOBM01000002">
    <property type="protein sequence ID" value="SEM08106.1"/>
    <property type="molecule type" value="Genomic_DNA"/>
</dbReference>
<evidence type="ECO:0000313" key="3">
    <source>
        <dbReference type="EMBL" id="CDO18380.1"/>
    </source>
</evidence>
<evidence type="ECO:0000313" key="5">
    <source>
        <dbReference type="Proteomes" id="UP000027584"/>
    </source>
</evidence>
<gene>
    <name evidence="3" type="ORF">BN963_SGAL_01578</name>
    <name evidence="4" type="ORF">SAMN04487839_102261</name>
</gene>
<evidence type="ECO:0000256" key="2">
    <source>
        <dbReference type="SAM" id="Phobius"/>
    </source>
</evidence>
<sequence>MNSYKVLKFDDEFVYLTQDGKIKKLARDLFDFDIKLGDKVDYIQDGDIVLVLPNQDEAALDLNDDKSVKSGLLQGILNLFLETLSIHNNDLGNLKKIFSQLLVTLFMAWSLLGVIAIEILLLIESLITFIWRLLVKGVKGLHIVDNSRKYMAYRKEQEAIRNQENREEEERLLRLALEQEKTAKAEAAKDDSSDNETPDVKENNIDFTQNTTEKD</sequence>
<evidence type="ECO:0000256" key="1">
    <source>
        <dbReference type="SAM" id="MobiDB-lite"/>
    </source>
</evidence>
<feature type="transmembrane region" description="Helical" evidence="2">
    <location>
        <begin position="97"/>
        <end position="123"/>
    </location>
</feature>